<evidence type="ECO:0000256" key="2">
    <source>
        <dbReference type="SAM" id="MobiDB-lite"/>
    </source>
</evidence>
<organism evidence="4 5">
    <name type="scientific">Vanessa tameamea</name>
    <name type="common">Kamehameha butterfly</name>
    <dbReference type="NCBI Taxonomy" id="334116"/>
    <lineage>
        <taxon>Eukaryota</taxon>
        <taxon>Metazoa</taxon>
        <taxon>Ecdysozoa</taxon>
        <taxon>Arthropoda</taxon>
        <taxon>Hexapoda</taxon>
        <taxon>Insecta</taxon>
        <taxon>Pterygota</taxon>
        <taxon>Neoptera</taxon>
        <taxon>Endopterygota</taxon>
        <taxon>Lepidoptera</taxon>
        <taxon>Glossata</taxon>
        <taxon>Ditrysia</taxon>
        <taxon>Papilionoidea</taxon>
        <taxon>Nymphalidae</taxon>
        <taxon>Nymphalinae</taxon>
        <taxon>Vanessa</taxon>
    </lineage>
</organism>
<dbReference type="Proteomes" id="UP001652626">
    <property type="component" value="Chromosome 15"/>
</dbReference>
<feature type="region of interest" description="Disordered" evidence="2">
    <location>
        <begin position="67"/>
        <end position="184"/>
    </location>
</feature>
<feature type="coiled-coil region" evidence="1">
    <location>
        <begin position="628"/>
        <end position="655"/>
    </location>
</feature>
<dbReference type="RefSeq" id="XP_064073163.1">
    <property type="nucleotide sequence ID" value="XM_064217093.1"/>
</dbReference>
<feature type="region of interest" description="Disordered" evidence="2">
    <location>
        <begin position="696"/>
        <end position="726"/>
    </location>
</feature>
<feature type="region of interest" description="Disordered" evidence="2">
    <location>
        <begin position="316"/>
        <end position="396"/>
    </location>
</feature>
<name>A0ABM4APD2_VANTA</name>
<evidence type="ECO:0000313" key="5">
    <source>
        <dbReference type="RefSeq" id="XP_064073163.1"/>
    </source>
</evidence>
<feature type="compositionally biased region" description="Low complexity" evidence="2">
    <location>
        <begin position="367"/>
        <end position="380"/>
    </location>
</feature>
<evidence type="ECO:0000259" key="3">
    <source>
        <dbReference type="Pfam" id="PF16043"/>
    </source>
</evidence>
<feature type="compositionally biased region" description="Low complexity" evidence="2">
    <location>
        <begin position="75"/>
        <end position="90"/>
    </location>
</feature>
<dbReference type="GeneID" id="113396507"/>
<dbReference type="Pfam" id="PF16043">
    <property type="entry name" value="DUF4795"/>
    <property type="match status" value="1"/>
</dbReference>
<proteinExistence type="predicted"/>
<protein>
    <submittedName>
        <fullName evidence="5">Girdin-like</fullName>
    </submittedName>
</protein>
<keyword evidence="1" id="KW-0175">Coiled coil</keyword>
<feature type="compositionally biased region" description="Basic and acidic residues" evidence="2">
    <location>
        <begin position="159"/>
        <end position="184"/>
    </location>
</feature>
<reference evidence="5" key="1">
    <citation type="submission" date="2025-08" db="UniProtKB">
        <authorList>
            <consortium name="RefSeq"/>
        </authorList>
    </citation>
    <scope>IDENTIFICATION</scope>
    <source>
        <tissue evidence="5">Whole body</tissue>
    </source>
</reference>
<feature type="compositionally biased region" description="Basic and acidic residues" evidence="2">
    <location>
        <begin position="98"/>
        <end position="152"/>
    </location>
</feature>
<evidence type="ECO:0000256" key="1">
    <source>
        <dbReference type="SAM" id="Coils"/>
    </source>
</evidence>
<keyword evidence="4" id="KW-1185">Reference proteome</keyword>
<feature type="domain" description="DUF4795" evidence="3">
    <location>
        <begin position="503"/>
        <end position="702"/>
    </location>
</feature>
<accession>A0ABM4APD2</accession>
<feature type="coiled-coil region" evidence="1">
    <location>
        <begin position="502"/>
        <end position="529"/>
    </location>
</feature>
<gene>
    <name evidence="5" type="primary">LOC113396507</name>
</gene>
<evidence type="ECO:0000313" key="4">
    <source>
        <dbReference type="Proteomes" id="UP001652626"/>
    </source>
</evidence>
<sequence length="813" mass="89466">MPSESLYGSPNMSDSALLISVEDLINRALGSPDENTVNFKLVQMILHILARQLRMLEQRVEIRSADFKPQRLKGTPETTTESSSSKSPRSPVKRRMAGIKEERSTKQDKKEKEGQKDLESIEKKEQKGDLQYMGKDKDATEKQTKKEKDRAEKQKRHKEKELEKEKAKAEKEMDHAERTKEAKKARVMSATIAITEAERGKEKVLVVEKGPSTQTETRGRANIDVVTQSQFALLEAAVNDLMEIAVPKPLVLPDNEKLKSDLASGNATLPEAMQAMQVTARVKAAENAINRMTGLLTQLAAAGALPEDIAEKVDGVKIEPTIPDETESVKPEKAKSHQSVPSRKSVAIDPKSSQMSRADGKPPKAHSAPTTPRPSTATSRQSVATRPSILSMGPPITHEELNSALRGLREELSKNLDSLTMRATTAAENALHTAMSVADKVDVALKLNNRITVLYSLVGDYSDQLSGFDSGLTTQMRSFQEQIVQIHTDLKTGLTQLENVNNNAENAALVELTERYQELVTELETTQHAHKNLTTLHSQLGGEMHSLVECVEMLREQKSDRDEVLDGLRDKADISRLAGLLSEEEFAKARTDFERRIELCHDKFHKQEMTWMAAIKDLARITDGKGQIVDLLSARDEAQKELQLLEKKIRLLATVLGEPKAALLTRQLATDALCGACGAAASMQARDAVSGLPPRLPPLTAHVSPPIASPAESPPSSPLASPCLGDLEEHEPQRDRHMCHRWCGGSHTLITETTTKERASPASLETVPTKKYTGYGSDGRLYMLEEELRPCIECNVFGDDRGAGDSSAPPDAM</sequence>
<dbReference type="InterPro" id="IPR032013">
    <property type="entry name" value="DUF4795"/>
</dbReference>